<dbReference type="InterPro" id="IPR017850">
    <property type="entry name" value="Alkaline_phosphatase_core_sf"/>
</dbReference>
<sequence>MMGAPLLVVRRPHEERHENQQFKAKNPASIDDNVGRVLDWLESEGLAENTIVIYTSDQGFFLESFQMPFMIRYPKAIKPQSVCNDIICNVDFAPTFLDFAGVRIPSYMQGRSIRPLLLGEDRVEPSGQQVAYHRHWMHRDVIHEAYAHYGELFDCHEDPLELFNCYNDPKYLDIAKKMTKLLDEKMAEIGDEPIHTKLAGSKLLNGVH</sequence>
<proteinExistence type="inferred from homology"/>
<evidence type="ECO:0000259" key="2">
    <source>
        <dbReference type="Pfam" id="PF16347"/>
    </source>
</evidence>
<keyword evidence="4" id="KW-1185">Reference proteome</keyword>
<comment type="caution">
    <text evidence="3">The sequence shown here is derived from an EMBL/GenBank/DDBJ whole genome shotgun (WGS) entry which is preliminary data.</text>
</comment>
<comment type="similarity">
    <text evidence="1">Belongs to the sulfatase family.</text>
</comment>
<dbReference type="RefSeq" id="XP_045257342.1">
    <property type="nucleotide sequence ID" value="XM_045410451.1"/>
</dbReference>
<evidence type="ECO:0000256" key="1">
    <source>
        <dbReference type="ARBA" id="ARBA00008779"/>
    </source>
</evidence>
<dbReference type="AlphaFoldDB" id="A0A8H4FD83"/>
<feature type="domain" description="N-sulphoglucosamine sulphohydrolase C-terminal" evidence="2">
    <location>
        <begin position="61"/>
        <end position="185"/>
    </location>
</feature>
<accession>A0A8H4FD83</accession>
<dbReference type="Pfam" id="PF16347">
    <property type="entry name" value="SGSH_C"/>
    <property type="match status" value="1"/>
</dbReference>
<evidence type="ECO:0000313" key="3">
    <source>
        <dbReference type="EMBL" id="KAF3798182.1"/>
    </source>
</evidence>
<dbReference type="InterPro" id="IPR032506">
    <property type="entry name" value="SGSH_C"/>
</dbReference>
<reference evidence="3" key="1">
    <citation type="journal article" date="2020" name="Phytopathology">
        <title>Genome sequence and comparative analysis of Colletotrichum gloeosporioides isolated from Liriodendron leaves.</title>
        <authorList>
            <person name="Fu F.F."/>
            <person name="Hao Z."/>
            <person name="Wang P."/>
            <person name="Lu Y."/>
            <person name="Xue L.J."/>
            <person name="Wei G."/>
            <person name="Tian Y."/>
            <person name="Baishi H."/>
            <person name="Xu H."/>
            <person name="Shi J."/>
            <person name="Cheng T."/>
            <person name="Wang G."/>
            <person name="Yi Y."/>
            <person name="Chen J."/>
        </authorList>
    </citation>
    <scope>NUCLEOTIDE SEQUENCE</scope>
    <source>
        <strain evidence="3">Lc1</strain>
    </source>
</reference>
<protein>
    <submittedName>
        <fullName evidence="3">Extracellular sulfatase SULF-1-like</fullName>
    </submittedName>
</protein>
<reference evidence="3" key="2">
    <citation type="submission" date="2020-03" db="EMBL/GenBank/DDBJ databases">
        <authorList>
            <person name="Fu F.-F."/>
            <person name="Chen J."/>
        </authorList>
    </citation>
    <scope>NUCLEOTIDE SEQUENCE</scope>
    <source>
        <strain evidence="3">Lc1</strain>
    </source>
</reference>
<dbReference type="SUPFAM" id="SSF53649">
    <property type="entry name" value="Alkaline phosphatase-like"/>
    <property type="match status" value="1"/>
</dbReference>
<dbReference type="GeneID" id="69017656"/>
<dbReference type="PANTHER" id="PTHR43108:SF6">
    <property type="entry name" value="N-SULPHOGLUCOSAMINE SULPHOHYDROLASE"/>
    <property type="match status" value="1"/>
</dbReference>
<dbReference type="EMBL" id="WVTB01000101">
    <property type="protein sequence ID" value="KAF3798182.1"/>
    <property type="molecule type" value="Genomic_DNA"/>
</dbReference>
<dbReference type="Proteomes" id="UP000613401">
    <property type="component" value="Unassembled WGS sequence"/>
</dbReference>
<organism evidence="3 4">
    <name type="scientific">Colletotrichum gloeosporioides</name>
    <name type="common">Anthracnose fungus</name>
    <name type="synonym">Glomerella cingulata</name>
    <dbReference type="NCBI Taxonomy" id="474922"/>
    <lineage>
        <taxon>Eukaryota</taxon>
        <taxon>Fungi</taxon>
        <taxon>Dikarya</taxon>
        <taxon>Ascomycota</taxon>
        <taxon>Pezizomycotina</taxon>
        <taxon>Sordariomycetes</taxon>
        <taxon>Hypocreomycetidae</taxon>
        <taxon>Glomerellales</taxon>
        <taxon>Glomerellaceae</taxon>
        <taxon>Colletotrichum</taxon>
        <taxon>Colletotrichum gloeosporioides species complex</taxon>
    </lineage>
</organism>
<gene>
    <name evidence="3" type="ORF">GCG54_00010528</name>
</gene>
<dbReference type="PANTHER" id="PTHR43108">
    <property type="entry name" value="N-ACETYLGLUCOSAMINE-6-SULFATASE FAMILY MEMBER"/>
    <property type="match status" value="1"/>
</dbReference>
<evidence type="ECO:0000313" key="4">
    <source>
        <dbReference type="Proteomes" id="UP000613401"/>
    </source>
</evidence>
<name>A0A8H4FD83_COLGL</name>
<dbReference type="Gene3D" id="3.40.720.10">
    <property type="entry name" value="Alkaline Phosphatase, subunit A"/>
    <property type="match status" value="1"/>
</dbReference>